<evidence type="ECO:0000256" key="1">
    <source>
        <dbReference type="ARBA" id="ARBA00004761"/>
    </source>
</evidence>
<dbReference type="RefSeq" id="WP_015556474.1">
    <property type="nucleotide sequence ID" value="NC_021038.1"/>
</dbReference>
<comment type="similarity">
    <text evidence="2">Belongs to the KHG/KDPG aldolase family.</text>
</comment>
<name>A0AB94IX68_9BACT</name>
<dbReference type="Pfam" id="PF01081">
    <property type="entry name" value="Aldolase"/>
    <property type="match status" value="1"/>
</dbReference>
<dbReference type="InterPro" id="IPR013785">
    <property type="entry name" value="Aldolase_TIM"/>
</dbReference>
<dbReference type="GO" id="GO:0008675">
    <property type="term" value="F:2-dehydro-3-deoxy-phosphogluconate aldolase activity"/>
    <property type="evidence" value="ECO:0007669"/>
    <property type="project" value="UniProtKB-EC"/>
</dbReference>
<evidence type="ECO:0000256" key="4">
    <source>
        <dbReference type="ARBA" id="ARBA00023239"/>
    </source>
</evidence>
<evidence type="ECO:0000313" key="7">
    <source>
        <dbReference type="Proteomes" id="UP000008957"/>
    </source>
</evidence>
<dbReference type="CDD" id="cd00452">
    <property type="entry name" value="KDPG_aldolase"/>
    <property type="match status" value="1"/>
</dbReference>
<dbReference type="EMBL" id="FP929056">
    <property type="protein sequence ID" value="CBL28327.1"/>
    <property type="molecule type" value="Genomic_DNA"/>
</dbReference>
<evidence type="ECO:0000256" key="2">
    <source>
        <dbReference type="ARBA" id="ARBA00006906"/>
    </source>
</evidence>
<dbReference type="SUPFAM" id="SSF51569">
    <property type="entry name" value="Aldolase"/>
    <property type="match status" value="1"/>
</dbReference>
<comment type="pathway">
    <text evidence="1">Carbohydrate acid metabolism.</text>
</comment>
<keyword evidence="7" id="KW-1185">Reference proteome</keyword>
<dbReference type="PANTHER" id="PTHR30246:SF1">
    <property type="entry name" value="2-DEHYDRO-3-DEOXY-6-PHOSPHOGALACTONATE ALDOLASE-RELATED"/>
    <property type="match status" value="1"/>
</dbReference>
<evidence type="ECO:0000256" key="3">
    <source>
        <dbReference type="ARBA" id="ARBA00011233"/>
    </source>
</evidence>
<dbReference type="InterPro" id="IPR000887">
    <property type="entry name" value="Aldlse_KDPG_KHG"/>
</dbReference>
<keyword evidence="5" id="KW-0119">Carbohydrate metabolism</keyword>
<accession>A0AB94IX68</accession>
<evidence type="ECO:0000313" key="6">
    <source>
        <dbReference type="EMBL" id="CBL28327.1"/>
    </source>
</evidence>
<proteinExistence type="inferred from homology"/>
<dbReference type="PANTHER" id="PTHR30246">
    <property type="entry name" value="2-KETO-3-DEOXY-6-PHOSPHOGLUCONATE ALDOLASE"/>
    <property type="match status" value="1"/>
</dbReference>
<dbReference type="GO" id="GO:0008700">
    <property type="term" value="F:(R,S)-4-hydroxy-2-oxoglutarate aldolase activity"/>
    <property type="evidence" value="ECO:0007669"/>
    <property type="project" value="UniProtKB-EC"/>
</dbReference>
<keyword evidence="4 6" id="KW-0456">Lyase</keyword>
<reference evidence="6 7" key="2">
    <citation type="submission" date="2010-03" db="EMBL/GenBank/DDBJ databases">
        <authorList>
            <person name="Pajon A."/>
        </authorList>
    </citation>
    <scope>NUCLEOTIDE SEQUENCE [LARGE SCALE GENOMIC DNA]</scope>
    <source>
        <strain evidence="6 7">SGP1</strain>
    </source>
</reference>
<organism evidence="6 7">
    <name type="scientific">Fretibacterium fastidiosum</name>
    <dbReference type="NCBI Taxonomy" id="651822"/>
    <lineage>
        <taxon>Bacteria</taxon>
        <taxon>Thermotogati</taxon>
        <taxon>Synergistota</taxon>
        <taxon>Synergistia</taxon>
        <taxon>Synergistales</taxon>
        <taxon>Aminobacteriaceae</taxon>
        <taxon>Fretibacterium</taxon>
    </lineage>
</organism>
<protein>
    <submittedName>
        <fullName evidence="6">Entner-Doudoroff aldolase</fullName>
        <ecNumber evidence="6">4.1.2.14</ecNumber>
        <ecNumber evidence="6">4.1.3.16</ecNumber>
    </submittedName>
</protein>
<dbReference type="Gene3D" id="3.20.20.70">
    <property type="entry name" value="Aldolase class I"/>
    <property type="match status" value="1"/>
</dbReference>
<dbReference type="NCBIfam" id="TIGR01182">
    <property type="entry name" value="eda"/>
    <property type="match status" value="1"/>
</dbReference>
<dbReference type="Proteomes" id="UP000008957">
    <property type="component" value="Chromosome"/>
</dbReference>
<dbReference type="EC" id="4.1.3.16" evidence="6"/>
<gene>
    <name evidence="6" type="ORF">SY1_11560</name>
</gene>
<dbReference type="EC" id="4.1.2.14" evidence="6"/>
<comment type="subunit">
    <text evidence="3">Homotrimer.</text>
</comment>
<dbReference type="KEGG" id="sbr:SY1_11560"/>
<sequence length="320" mass="34248">MNEVLQRIADVGVIPVVTVDNPNHALPLGTALLEGDLPVAEVTFRTNAAEESIRVLASELPDLLVGAGTVLTVEQARKAVSAGAKFITSAGFNPDLVGYCMDNGILVVPGANTPTQVEQGLRAGLSLMRFFPAEQSGGPAMLRALSAPYHAMHYIPSGGVNAANLQGYLALPCVLAAAGSWMAPPDLIAAERFDDVARLSRQAVIQAVGFELDHVGINEPDAGTAQDESELMCDLFGFPLRQGNKSFFVGDGFEFMKTPFLGMHGHIALSVLSMTRALAFLARKGMGTRSETERHDERGRLTFVYLDREIGGFAIHLMQR</sequence>
<reference evidence="7" key="1">
    <citation type="submission" date="2010-03" db="EMBL/GenBank/DDBJ databases">
        <title>The genome sequence of Synergistetes sp. SGP1.</title>
        <authorList>
            <consortium name="metaHIT consortium -- http://www.metahit.eu/"/>
            <person name="Pajon A."/>
            <person name="Turner K."/>
            <person name="Parkhill J."/>
            <person name="Wade W."/>
            <person name="Vartoukian S."/>
        </authorList>
    </citation>
    <scope>NUCLEOTIDE SEQUENCE [LARGE SCALE GENOMIC DNA]</scope>
    <source>
        <strain evidence="7">SGP1</strain>
    </source>
</reference>
<evidence type="ECO:0000256" key="5">
    <source>
        <dbReference type="ARBA" id="ARBA00023277"/>
    </source>
</evidence>
<dbReference type="AlphaFoldDB" id="A0AB94IX68"/>